<evidence type="ECO:0000313" key="1">
    <source>
        <dbReference type="EMBL" id="KAJ6648284.1"/>
    </source>
</evidence>
<keyword evidence="2" id="KW-1185">Reference proteome</keyword>
<evidence type="ECO:0000313" key="2">
    <source>
        <dbReference type="Proteomes" id="UP001151699"/>
    </source>
</evidence>
<reference evidence="1" key="1">
    <citation type="submission" date="2022-07" db="EMBL/GenBank/DDBJ databases">
        <authorList>
            <person name="Trinca V."/>
            <person name="Uliana J.V.C."/>
            <person name="Torres T.T."/>
            <person name="Ward R.J."/>
            <person name="Monesi N."/>
        </authorList>
    </citation>
    <scope>NUCLEOTIDE SEQUENCE</scope>
    <source>
        <strain evidence="1">HSMRA1968</strain>
        <tissue evidence="1">Whole embryos</tissue>
    </source>
</reference>
<protein>
    <submittedName>
        <fullName evidence="1">Uncharacterized protein</fullName>
    </submittedName>
</protein>
<comment type="caution">
    <text evidence="1">The sequence shown here is derived from an EMBL/GenBank/DDBJ whole genome shotgun (WGS) entry which is preliminary data.</text>
</comment>
<sequence length="43" mass="4982">MFMKYQLVTKTNPTQQDTRRGSVIQTLIKVESFKVTIMAYSVV</sequence>
<gene>
    <name evidence="1" type="ORF">Bhyg_03512</name>
</gene>
<accession>A0A9Q0NDJ9</accession>
<name>A0A9Q0NDJ9_9DIPT</name>
<organism evidence="1 2">
    <name type="scientific">Pseudolycoriella hygida</name>
    <dbReference type="NCBI Taxonomy" id="35572"/>
    <lineage>
        <taxon>Eukaryota</taxon>
        <taxon>Metazoa</taxon>
        <taxon>Ecdysozoa</taxon>
        <taxon>Arthropoda</taxon>
        <taxon>Hexapoda</taxon>
        <taxon>Insecta</taxon>
        <taxon>Pterygota</taxon>
        <taxon>Neoptera</taxon>
        <taxon>Endopterygota</taxon>
        <taxon>Diptera</taxon>
        <taxon>Nematocera</taxon>
        <taxon>Sciaroidea</taxon>
        <taxon>Sciaridae</taxon>
        <taxon>Pseudolycoriella</taxon>
    </lineage>
</organism>
<dbReference type="EMBL" id="WJQU01000001">
    <property type="protein sequence ID" value="KAJ6648284.1"/>
    <property type="molecule type" value="Genomic_DNA"/>
</dbReference>
<dbReference type="Proteomes" id="UP001151699">
    <property type="component" value="Chromosome A"/>
</dbReference>
<proteinExistence type="predicted"/>
<dbReference type="AlphaFoldDB" id="A0A9Q0NDJ9"/>